<dbReference type="KEGG" id="same:SAMCFNEI73_pC1402"/>
<feature type="region of interest" description="Disordered" evidence="1">
    <location>
        <begin position="37"/>
        <end position="74"/>
    </location>
</feature>
<keyword evidence="3" id="KW-1185">Reference proteome</keyword>
<keyword evidence="2" id="KW-0132">Cell division</keyword>
<proteinExistence type="predicted"/>
<evidence type="ECO:0000313" key="2">
    <source>
        <dbReference type="EMBL" id="APG95106.1"/>
    </source>
</evidence>
<dbReference type="InterPro" id="IPR021327">
    <property type="entry name" value="DUF2934"/>
</dbReference>
<evidence type="ECO:0000313" key="3">
    <source>
        <dbReference type="Proteomes" id="UP000182306"/>
    </source>
</evidence>
<dbReference type="RefSeq" id="WP_072642920.1">
    <property type="nucleotide sequence ID" value="NZ_CP013110.1"/>
</dbReference>
<dbReference type="AlphaFoldDB" id="A0A1L3LYJ3"/>
<name>A0A1L3LYJ3_9HYPH</name>
<evidence type="ECO:0000256" key="1">
    <source>
        <dbReference type="SAM" id="MobiDB-lite"/>
    </source>
</evidence>
<keyword evidence="2" id="KW-0131">Cell cycle</keyword>
<sequence length="74" mass="8461">MATENELVERVRRRAYEIWEREGRLDGYHERHWHQAAKELESQSGVGAAASDRSGNGSVRNKKAASELRPSARR</sequence>
<dbReference type="OrthoDB" id="9811127at2"/>
<geneLocation type="plasmid" evidence="2 3">
    <name>C</name>
</geneLocation>
<organism evidence="2 3">
    <name type="scientific">Sinorhizobium americanum</name>
    <dbReference type="NCBI Taxonomy" id="194963"/>
    <lineage>
        <taxon>Bacteria</taxon>
        <taxon>Pseudomonadati</taxon>
        <taxon>Pseudomonadota</taxon>
        <taxon>Alphaproteobacteria</taxon>
        <taxon>Hyphomicrobiales</taxon>
        <taxon>Rhizobiaceae</taxon>
        <taxon>Sinorhizobium/Ensifer group</taxon>
        <taxon>Sinorhizobium</taxon>
    </lineage>
</organism>
<dbReference type="Pfam" id="PF11154">
    <property type="entry name" value="DUF2934"/>
    <property type="match status" value="1"/>
</dbReference>
<reference evidence="2 3" key="1">
    <citation type="submission" date="2015-10" db="EMBL/GenBank/DDBJ databases">
        <title>Genomic differences between typical nodule nitrogen-fixing rhizobial strains and those coming from bean seeds.</title>
        <authorList>
            <person name="Peralta H."/>
            <person name="Aguilar-Vera A."/>
            <person name="Diaz R."/>
            <person name="Mora Y."/>
            <person name="Martinez-Batallar G."/>
            <person name="Salazar E."/>
            <person name="Vargas-Lagunas C."/>
            <person name="Encarnacion S."/>
            <person name="Girard L."/>
            <person name="Mora J."/>
        </authorList>
    </citation>
    <scope>NUCLEOTIDE SEQUENCE [LARGE SCALE GENOMIC DNA]</scope>
    <source>
        <strain evidence="2 3">CFNEI 73</strain>
        <plasmid evidence="2 3">C</plasmid>
    </source>
</reference>
<dbReference type="Proteomes" id="UP000182306">
    <property type="component" value="Plasmid C"/>
</dbReference>
<gene>
    <name evidence="2" type="primary">ftsW</name>
    <name evidence="2" type="ORF">SAMCFNEI73_pC1402</name>
</gene>
<dbReference type="EMBL" id="CP013110">
    <property type="protein sequence ID" value="APG95106.1"/>
    <property type="molecule type" value="Genomic_DNA"/>
</dbReference>
<protein>
    <submittedName>
        <fullName evidence="2">Cell division protein FtsW</fullName>
    </submittedName>
</protein>
<accession>A0A1L3LYJ3</accession>
<dbReference type="GO" id="GO:0051301">
    <property type="term" value="P:cell division"/>
    <property type="evidence" value="ECO:0007669"/>
    <property type="project" value="UniProtKB-KW"/>
</dbReference>
<keyword evidence="2" id="KW-0614">Plasmid</keyword>